<sequence length="222" mass="24877">MTVADAVLARRSVRGFLDTPIDPALIRRLVELAARAPSGGNLQPWHIDVIGGAPLAAFKREIAARIMAGEKEEPAYDIYPLELDNPYRTRRFEIGEAMYGHIGIPREDRAARRSWFARNFAFFGAPVGLFCTVGRGMGPPQWSDLGMYLQTLMLLIVDAGLACCPQECWAMYPDTATRFLGTPPERMLFCGMAIGHEDTREPANQLRSSRAPIDEWARFRFD</sequence>
<evidence type="ECO:0000313" key="6">
    <source>
        <dbReference type="Proteomes" id="UP000033202"/>
    </source>
</evidence>
<dbReference type="InterPro" id="IPR029479">
    <property type="entry name" value="Nitroreductase"/>
</dbReference>
<accession>A0A0E9MRS2</accession>
<evidence type="ECO:0000259" key="4">
    <source>
        <dbReference type="Pfam" id="PF00881"/>
    </source>
</evidence>
<dbReference type="PANTHER" id="PTHR23026:SF90">
    <property type="entry name" value="IODOTYROSINE DEIODINASE 1"/>
    <property type="match status" value="1"/>
</dbReference>
<evidence type="ECO:0000313" key="5">
    <source>
        <dbReference type="EMBL" id="GAO39840.1"/>
    </source>
</evidence>
<dbReference type="AlphaFoldDB" id="A0A0E9MRS2"/>
<evidence type="ECO:0000256" key="2">
    <source>
        <dbReference type="ARBA" id="ARBA00022643"/>
    </source>
</evidence>
<comment type="caution">
    <text evidence="5">The sequence shown here is derived from an EMBL/GenBank/DDBJ whole genome shotgun (WGS) entry which is preliminary data.</text>
</comment>
<dbReference type="InterPro" id="IPR000415">
    <property type="entry name" value="Nitroreductase-like"/>
</dbReference>
<dbReference type="STRING" id="1219043.SCH01S_39_01250"/>
<dbReference type="PANTHER" id="PTHR23026">
    <property type="entry name" value="NADPH NITROREDUCTASE"/>
    <property type="match status" value="1"/>
</dbReference>
<feature type="domain" description="Nitroreductase" evidence="4">
    <location>
        <begin position="8"/>
        <end position="196"/>
    </location>
</feature>
<keyword evidence="3" id="KW-0560">Oxidoreductase</keyword>
<keyword evidence="6" id="KW-1185">Reference proteome</keyword>
<evidence type="ECO:0000256" key="3">
    <source>
        <dbReference type="ARBA" id="ARBA00023002"/>
    </source>
</evidence>
<dbReference type="GO" id="GO:0016491">
    <property type="term" value="F:oxidoreductase activity"/>
    <property type="evidence" value="ECO:0007669"/>
    <property type="project" value="UniProtKB-KW"/>
</dbReference>
<dbReference type="RefSeq" id="WP_046348640.1">
    <property type="nucleotide sequence ID" value="NZ_BBWU01000039.1"/>
</dbReference>
<keyword evidence="2" id="KW-0288">FMN</keyword>
<dbReference type="SUPFAM" id="SSF55469">
    <property type="entry name" value="FMN-dependent nitroreductase-like"/>
    <property type="match status" value="1"/>
</dbReference>
<reference evidence="5 6" key="1">
    <citation type="submission" date="2015-04" db="EMBL/GenBank/DDBJ databases">
        <title>Whole genome shotgun sequence of Sphingomonas changbaiensis NBRC 104936.</title>
        <authorList>
            <person name="Katano-Makiyama Y."/>
            <person name="Hosoyama A."/>
            <person name="Hashimoto M."/>
            <person name="Noguchi M."/>
            <person name="Tsuchikane K."/>
            <person name="Ohji S."/>
            <person name="Yamazoe A."/>
            <person name="Ichikawa N."/>
            <person name="Kimura A."/>
            <person name="Fujita N."/>
        </authorList>
    </citation>
    <scope>NUCLEOTIDE SEQUENCE [LARGE SCALE GENOMIC DNA]</scope>
    <source>
        <strain evidence="5 6">NBRC 104936</strain>
    </source>
</reference>
<dbReference type="CDD" id="cd02136">
    <property type="entry name" value="PnbA_NfnB-like"/>
    <property type="match status" value="1"/>
</dbReference>
<proteinExistence type="predicted"/>
<dbReference type="EMBL" id="BBWU01000039">
    <property type="protein sequence ID" value="GAO39840.1"/>
    <property type="molecule type" value="Genomic_DNA"/>
</dbReference>
<organism evidence="5 6">
    <name type="scientific">Sphingomonas changbaiensis NBRC 104936</name>
    <dbReference type="NCBI Taxonomy" id="1219043"/>
    <lineage>
        <taxon>Bacteria</taxon>
        <taxon>Pseudomonadati</taxon>
        <taxon>Pseudomonadota</taxon>
        <taxon>Alphaproteobacteria</taxon>
        <taxon>Sphingomonadales</taxon>
        <taxon>Sphingomonadaceae</taxon>
        <taxon>Sphingomonas</taxon>
    </lineage>
</organism>
<dbReference type="Proteomes" id="UP000033202">
    <property type="component" value="Unassembled WGS sequence"/>
</dbReference>
<protein>
    <submittedName>
        <fullName evidence="5">Putative nitroreductase</fullName>
    </submittedName>
</protein>
<gene>
    <name evidence="5" type="ORF">SCH01S_39_01250</name>
</gene>
<dbReference type="OrthoDB" id="9802510at2"/>
<evidence type="ECO:0000256" key="1">
    <source>
        <dbReference type="ARBA" id="ARBA00022630"/>
    </source>
</evidence>
<keyword evidence="1" id="KW-0285">Flavoprotein</keyword>
<dbReference type="InterPro" id="IPR050627">
    <property type="entry name" value="Nitroreductase/BluB"/>
</dbReference>
<dbReference type="Gene3D" id="3.40.109.10">
    <property type="entry name" value="NADH Oxidase"/>
    <property type="match status" value="1"/>
</dbReference>
<name>A0A0E9MRS2_9SPHN</name>
<dbReference type="Pfam" id="PF00881">
    <property type="entry name" value="Nitroreductase"/>
    <property type="match status" value="1"/>
</dbReference>